<feature type="transmembrane region" description="Helical" evidence="1">
    <location>
        <begin position="66"/>
        <end position="86"/>
    </location>
</feature>
<protein>
    <submittedName>
        <fullName evidence="2">Uncharacterized protein</fullName>
    </submittedName>
</protein>
<organism evidence="2 3">
    <name type="scientific">Streptomyces xanthochromogenes</name>
    <dbReference type="NCBI Taxonomy" id="67384"/>
    <lineage>
        <taxon>Bacteria</taxon>
        <taxon>Bacillati</taxon>
        <taxon>Actinomycetota</taxon>
        <taxon>Actinomycetes</taxon>
        <taxon>Kitasatosporales</taxon>
        <taxon>Streptomycetaceae</taxon>
        <taxon>Streptomyces</taxon>
    </lineage>
</organism>
<evidence type="ECO:0000256" key="1">
    <source>
        <dbReference type="SAM" id="Phobius"/>
    </source>
</evidence>
<proteinExistence type="predicted"/>
<keyword evidence="1" id="KW-0812">Transmembrane</keyword>
<gene>
    <name evidence="2" type="ORF">GCM10010326_34470</name>
</gene>
<comment type="caution">
    <text evidence="2">The sequence shown here is derived from an EMBL/GenBank/DDBJ whole genome shotgun (WGS) entry which is preliminary data.</text>
</comment>
<keyword evidence="1" id="KW-0472">Membrane</keyword>
<evidence type="ECO:0000313" key="2">
    <source>
        <dbReference type="EMBL" id="GGY37575.1"/>
    </source>
</evidence>
<reference evidence="3" key="1">
    <citation type="journal article" date="2019" name="Int. J. Syst. Evol. Microbiol.">
        <title>The Global Catalogue of Microorganisms (GCM) 10K type strain sequencing project: providing services to taxonomists for standard genome sequencing and annotation.</title>
        <authorList>
            <consortium name="The Broad Institute Genomics Platform"/>
            <consortium name="The Broad Institute Genome Sequencing Center for Infectious Disease"/>
            <person name="Wu L."/>
            <person name="Ma J."/>
        </authorList>
    </citation>
    <scope>NUCLEOTIDE SEQUENCE [LARGE SCALE GENOMIC DNA]</scope>
    <source>
        <strain evidence="3">JCM 4594</strain>
    </source>
</reference>
<evidence type="ECO:0000313" key="3">
    <source>
        <dbReference type="Proteomes" id="UP000600946"/>
    </source>
</evidence>
<dbReference type="Proteomes" id="UP000600946">
    <property type="component" value="Unassembled WGS sequence"/>
</dbReference>
<feature type="transmembrane region" description="Helical" evidence="1">
    <location>
        <begin position="124"/>
        <end position="145"/>
    </location>
</feature>
<name>A0ABQ3A612_9ACTN</name>
<accession>A0ABQ3A612</accession>
<keyword evidence="1" id="KW-1133">Transmembrane helix</keyword>
<keyword evidence="3" id="KW-1185">Reference proteome</keyword>
<dbReference type="EMBL" id="BMUU01000005">
    <property type="protein sequence ID" value="GGY37575.1"/>
    <property type="molecule type" value="Genomic_DNA"/>
</dbReference>
<sequence length="156" mass="15922">MSGRSSGGESARRDASTVFVTFAPRAALLPLAPSDAPDTFDTPAAPSVLAVSAISAAPDAFHGLDVLDVLVVLVVLVVLGVFDGPLGSKATAMKVSSGVAALTPGRARTVRNVLSGSHARSATGFALCLTLVLPFFFSTVVWWTFWSAEMTSGAAA</sequence>